<dbReference type="OrthoDB" id="9106119at2"/>
<proteinExistence type="predicted"/>
<dbReference type="Proteomes" id="UP000272778">
    <property type="component" value="Unassembled WGS sequence"/>
</dbReference>
<name>A0A3N6ME97_9BURK</name>
<evidence type="ECO:0000256" key="1">
    <source>
        <dbReference type="SAM" id="Phobius"/>
    </source>
</evidence>
<dbReference type="AlphaFoldDB" id="A0A3N6ME97"/>
<comment type="caution">
    <text evidence="2">The sequence shown here is derived from an EMBL/GenBank/DDBJ whole genome shotgun (WGS) entry which is preliminary data.</text>
</comment>
<dbReference type="EMBL" id="RQIS01000023">
    <property type="protein sequence ID" value="RQH01128.1"/>
    <property type="molecule type" value="Genomic_DNA"/>
</dbReference>
<keyword evidence="1" id="KW-1133">Transmembrane helix</keyword>
<feature type="transmembrane region" description="Helical" evidence="1">
    <location>
        <begin position="24"/>
        <end position="46"/>
    </location>
</feature>
<sequence length="79" mass="8904">MTFDRLRQDTGAERRHRMWSQLRIFIAAMGTLCSATGIAIAVYGLVQFNKTKVITGVAMIVVSTVVYVTILVRDRDRVD</sequence>
<evidence type="ECO:0000313" key="2">
    <source>
        <dbReference type="EMBL" id="RQH01128.1"/>
    </source>
</evidence>
<feature type="transmembrane region" description="Helical" evidence="1">
    <location>
        <begin position="52"/>
        <end position="72"/>
    </location>
</feature>
<protein>
    <recommendedName>
        <fullName evidence="4">DUF2964 family protein</fullName>
    </recommendedName>
</protein>
<keyword evidence="3" id="KW-1185">Reference proteome</keyword>
<accession>A0A3N6ME97</accession>
<evidence type="ECO:0000313" key="3">
    <source>
        <dbReference type="Proteomes" id="UP000272778"/>
    </source>
</evidence>
<keyword evidence="1" id="KW-0812">Transmembrane</keyword>
<keyword evidence="1" id="KW-0472">Membrane</keyword>
<evidence type="ECO:0008006" key="4">
    <source>
        <dbReference type="Google" id="ProtNLM"/>
    </source>
</evidence>
<organism evidence="2 3">
    <name type="scientific">Paraburkholderia dinghuensis</name>
    <dbReference type="NCBI Taxonomy" id="2305225"/>
    <lineage>
        <taxon>Bacteria</taxon>
        <taxon>Pseudomonadati</taxon>
        <taxon>Pseudomonadota</taxon>
        <taxon>Betaproteobacteria</taxon>
        <taxon>Burkholderiales</taxon>
        <taxon>Burkholderiaceae</taxon>
        <taxon>Paraburkholderia</taxon>
    </lineage>
</organism>
<reference evidence="2 3" key="1">
    <citation type="submission" date="2018-11" db="EMBL/GenBank/DDBJ databases">
        <title>Paraburkholderia sp. DHOA04, isolated from soil.</title>
        <authorList>
            <person name="Gao Z.-H."/>
            <person name="Qiu L.-H."/>
            <person name="Fu J.-C."/>
        </authorList>
    </citation>
    <scope>NUCLEOTIDE SEQUENCE [LARGE SCALE GENOMIC DNA]</scope>
    <source>
        <strain evidence="2 3">DHOA04</strain>
    </source>
</reference>
<gene>
    <name evidence="2" type="ORF">D1Y85_23795</name>
</gene>